<protein>
    <submittedName>
        <fullName evidence="1">Uncharacterized protein</fullName>
    </submittedName>
</protein>
<dbReference type="EMBL" id="JAERWK010000025">
    <property type="protein sequence ID" value="MBM9469217.1"/>
    <property type="molecule type" value="Genomic_DNA"/>
</dbReference>
<dbReference type="Gene3D" id="3.40.830.10">
    <property type="entry name" value="LigB-like"/>
    <property type="match status" value="1"/>
</dbReference>
<keyword evidence="2" id="KW-1185">Reference proteome</keyword>
<dbReference type="RefSeq" id="WP_205262177.1">
    <property type="nucleotide sequence ID" value="NZ_JAERWK010000025.1"/>
</dbReference>
<proteinExistence type="predicted"/>
<sequence length="257" mass="25056">MIEVVVTCPGAPFLLPGVAPSLLPRAGEVPAAAASAVSALHGLDRVVVLAAAWPRPDGTDGSVARRAVHDGAPGSVSARVGRSLLAGAGVTDPVVVEVAPGPVPILRSAVGGGRGHPGSPRAVGAAAAAIREAAADARTGLLVVAEGSACAGPSAPGGDHPGAAAWDAALTAAVRDADPAALAGCLRPDRWPVHDLLVPSASVWAVLAAVTAEHPPAAGRLLAAGAPFGVSYLVATWTWPDRRSVGSDRAAGNGGPA</sequence>
<dbReference type="AlphaFoldDB" id="A0A938YEG3"/>
<accession>A0A938YEG3</accession>
<reference evidence="1" key="1">
    <citation type="submission" date="2021-01" db="EMBL/GenBank/DDBJ databases">
        <title>YIM 132084 draft genome.</title>
        <authorList>
            <person name="An D."/>
        </authorList>
    </citation>
    <scope>NUCLEOTIDE SEQUENCE</scope>
    <source>
        <strain evidence="1">YIM 132084</strain>
    </source>
</reference>
<evidence type="ECO:0000313" key="1">
    <source>
        <dbReference type="EMBL" id="MBM9469217.1"/>
    </source>
</evidence>
<name>A0A938YEG3_9ACTN</name>
<evidence type="ECO:0000313" key="2">
    <source>
        <dbReference type="Proteomes" id="UP000663792"/>
    </source>
</evidence>
<gene>
    <name evidence="1" type="ORF">JL106_18175</name>
</gene>
<comment type="caution">
    <text evidence="1">The sequence shown here is derived from an EMBL/GenBank/DDBJ whole genome shotgun (WGS) entry which is preliminary data.</text>
</comment>
<dbReference type="Proteomes" id="UP000663792">
    <property type="component" value="Unassembled WGS sequence"/>
</dbReference>
<organism evidence="1 2">
    <name type="scientific">Nakamurella leprariae</name>
    <dbReference type="NCBI Taxonomy" id="2803911"/>
    <lineage>
        <taxon>Bacteria</taxon>
        <taxon>Bacillati</taxon>
        <taxon>Actinomycetota</taxon>
        <taxon>Actinomycetes</taxon>
        <taxon>Nakamurellales</taxon>
        <taxon>Nakamurellaceae</taxon>
        <taxon>Nakamurella</taxon>
    </lineage>
</organism>